<dbReference type="GO" id="GO:0003677">
    <property type="term" value="F:DNA binding"/>
    <property type="evidence" value="ECO:0007669"/>
    <property type="project" value="UniProtKB-KW"/>
</dbReference>
<evidence type="ECO:0000256" key="6">
    <source>
        <dbReference type="SAM" id="MobiDB-lite"/>
    </source>
</evidence>
<dbReference type="AlphaFoldDB" id="A0A1C3UGB5"/>
<dbReference type="InterPro" id="IPR036390">
    <property type="entry name" value="WH_DNA-bd_sf"/>
</dbReference>
<keyword evidence="3" id="KW-0805">Transcription regulation</keyword>
<dbReference type="InterPro" id="IPR058163">
    <property type="entry name" value="LysR-type_TF_proteobact-type"/>
</dbReference>
<evidence type="ECO:0000313" key="8">
    <source>
        <dbReference type="EMBL" id="SCB14533.1"/>
    </source>
</evidence>
<feature type="domain" description="HTH lysR-type" evidence="7">
    <location>
        <begin position="6"/>
        <end position="63"/>
    </location>
</feature>
<dbReference type="SUPFAM" id="SSF53850">
    <property type="entry name" value="Periplasmic binding protein-like II"/>
    <property type="match status" value="1"/>
</dbReference>
<dbReference type="FunFam" id="1.10.10.10:FF:000001">
    <property type="entry name" value="LysR family transcriptional regulator"/>
    <property type="match status" value="1"/>
</dbReference>
<dbReference type="InterPro" id="IPR036388">
    <property type="entry name" value="WH-like_DNA-bd_sf"/>
</dbReference>
<dbReference type="GO" id="GO:0003700">
    <property type="term" value="F:DNA-binding transcription factor activity"/>
    <property type="evidence" value="ECO:0007669"/>
    <property type="project" value="InterPro"/>
</dbReference>
<evidence type="ECO:0000313" key="9">
    <source>
        <dbReference type="Proteomes" id="UP000183174"/>
    </source>
</evidence>
<feature type="compositionally biased region" description="Basic residues" evidence="6">
    <location>
        <begin position="335"/>
        <end position="348"/>
    </location>
</feature>
<accession>A0A1C3UGB5</accession>
<proteinExistence type="inferred from homology"/>
<evidence type="ECO:0000259" key="7">
    <source>
        <dbReference type="PROSITE" id="PS50931"/>
    </source>
</evidence>
<dbReference type="EMBL" id="FMAE01000002">
    <property type="protein sequence ID" value="SCB14533.1"/>
    <property type="molecule type" value="Genomic_DNA"/>
</dbReference>
<dbReference type="PANTHER" id="PTHR30537">
    <property type="entry name" value="HTH-TYPE TRANSCRIPTIONAL REGULATOR"/>
    <property type="match status" value="1"/>
</dbReference>
<dbReference type="Gene3D" id="3.40.190.290">
    <property type="match status" value="1"/>
</dbReference>
<reference evidence="8 9" key="1">
    <citation type="submission" date="2016-08" db="EMBL/GenBank/DDBJ databases">
        <authorList>
            <person name="Seilhamer J.J."/>
        </authorList>
    </citation>
    <scope>NUCLEOTIDE SEQUENCE [LARGE SCALE GENOMIC DNA]</scope>
    <source>
        <strain evidence="8 9">CCBAU 10071</strain>
    </source>
</reference>
<evidence type="ECO:0000256" key="1">
    <source>
        <dbReference type="ARBA" id="ARBA00003502"/>
    </source>
</evidence>
<dbReference type="InterPro" id="IPR000847">
    <property type="entry name" value="LysR_HTH_N"/>
</dbReference>
<keyword evidence="5" id="KW-0804">Transcription</keyword>
<evidence type="ECO:0000256" key="4">
    <source>
        <dbReference type="ARBA" id="ARBA00023125"/>
    </source>
</evidence>
<feature type="compositionally biased region" description="Basic and acidic residues" evidence="6">
    <location>
        <begin position="319"/>
        <end position="334"/>
    </location>
</feature>
<dbReference type="Pfam" id="PF00126">
    <property type="entry name" value="HTH_1"/>
    <property type="match status" value="1"/>
</dbReference>
<comment type="function">
    <text evidence="1">NodD regulates the expression of the nodABCFE genes which encode other nodulation proteins. NodD is also a negative regulator of its own expression. Binds flavonoids as inducers.</text>
</comment>
<dbReference type="PANTHER" id="PTHR30537:SF5">
    <property type="entry name" value="HTH-TYPE TRANSCRIPTIONAL ACTIVATOR TTDR-RELATED"/>
    <property type="match status" value="1"/>
</dbReference>
<dbReference type="PRINTS" id="PR00039">
    <property type="entry name" value="HTHLYSR"/>
</dbReference>
<evidence type="ECO:0000256" key="2">
    <source>
        <dbReference type="ARBA" id="ARBA00009437"/>
    </source>
</evidence>
<evidence type="ECO:0000256" key="5">
    <source>
        <dbReference type="ARBA" id="ARBA00023163"/>
    </source>
</evidence>
<comment type="similarity">
    <text evidence="2">Belongs to the LysR transcriptional regulatory family.</text>
</comment>
<keyword evidence="4 8" id="KW-0238">DNA-binding</keyword>
<dbReference type="SUPFAM" id="SSF46785">
    <property type="entry name" value="Winged helix' DNA-binding domain"/>
    <property type="match status" value="1"/>
</dbReference>
<feature type="region of interest" description="Disordered" evidence="6">
    <location>
        <begin position="308"/>
        <end position="348"/>
    </location>
</feature>
<dbReference type="PROSITE" id="PS50931">
    <property type="entry name" value="HTH_LYSR"/>
    <property type="match status" value="1"/>
</dbReference>
<dbReference type="Pfam" id="PF03466">
    <property type="entry name" value="LysR_substrate"/>
    <property type="match status" value="1"/>
</dbReference>
<dbReference type="Proteomes" id="UP000183174">
    <property type="component" value="Unassembled WGS sequence"/>
</dbReference>
<evidence type="ECO:0000256" key="3">
    <source>
        <dbReference type="ARBA" id="ARBA00023015"/>
    </source>
</evidence>
<organism evidence="8 9">
    <name type="scientific">Bradyrhizobium yuanmingense</name>
    <dbReference type="NCBI Taxonomy" id="108015"/>
    <lineage>
        <taxon>Bacteria</taxon>
        <taxon>Pseudomonadati</taxon>
        <taxon>Pseudomonadota</taxon>
        <taxon>Alphaproteobacteria</taxon>
        <taxon>Hyphomicrobiales</taxon>
        <taxon>Nitrobacteraceae</taxon>
        <taxon>Bradyrhizobium</taxon>
    </lineage>
</organism>
<dbReference type="InterPro" id="IPR005119">
    <property type="entry name" value="LysR_subst-bd"/>
</dbReference>
<name>A0A1C3UGB5_9BRAD</name>
<dbReference type="Gene3D" id="1.10.10.10">
    <property type="entry name" value="Winged helix-like DNA-binding domain superfamily/Winged helix DNA-binding domain"/>
    <property type="match status" value="1"/>
</dbReference>
<protein>
    <submittedName>
        <fullName evidence="8">DNA-binding transcriptional regulator, LysR family</fullName>
    </submittedName>
</protein>
<dbReference type="CDD" id="cd08422">
    <property type="entry name" value="PBP2_CrgA_like"/>
    <property type="match status" value="1"/>
</dbReference>
<gene>
    <name evidence="8" type="ORF">GA0061099_100212</name>
</gene>
<sequence length="348" mass="38148">MDRPEVTLERMRSFVRVAERGSLSAVARELGVGQSTVTRHIRELEQAVGVPLLTRTTRRVTVTEEGRNYYAGCVHILRLVEQAGDEARSTRGAPAGTVRVSCTAAFGVLHVSRLIFAFQDAYPEVSVDLSLTDERIDLVREGVDVALRLGPLAESTMKLKSLGQSRRVLVAAPDYLAARGRPARPQDLAHHEGIRMSNIAGSDVLVLQGRRGGRHAIPFEGRLRLDHGLAAREALAAGRGIAPAHLWLVSDLLADGRLERVLPDYSPPPVPLNMLIVPERSGIARVRLLVDFLAGEIARLPGIERPQSELSVRQADAAEEVRTERADAHRDGAAVRRRPHASGRPRRR</sequence>